<evidence type="ECO:0000313" key="5">
    <source>
        <dbReference type="EMBL" id="MDQ0316627.1"/>
    </source>
</evidence>
<proteinExistence type="predicted"/>
<dbReference type="Pfam" id="PF12833">
    <property type="entry name" value="HTH_18"/>
    <property type="match status" value="1"/>
</dbReference>
<dbReference type="AlphaFoldDB" id="A0AAE3VR46"/>
<dbReference type="InterPro" id="IPR009057">
    <property type="entry name" value="Homeodomain-like_sf"/>
</dbReference>
<sequence>MSDPLAQIVSLLKPNASFAKQVIAGGSWIVRRSDVMQPFYCAMLEGACMLEIPGETPVRVERGDFVLVPMAQDFISTSLTPPPKGTRSPRVEIGPGVYRLGDPDIEPDVRMLAGHCHFGSEDATLLVSLLPRVVHVSGEDRLTTLLELVNGETRAARPGRDVVLERLLEVMLIEALRVSSRSDASPGLLRGLADARLAVALRQMHAEPTRAWTVAELARTAGLSRSTFFERFRREVGAAPMDYLAGWRMALAKDLLRKGGAGVAQVASQVGYASASTFSVAFARHVGMPPVAYAREGRTG</sequence>
<accession>A0AAE3VR46</accession>
<keyword evidence="6" id="KW-1185">Reference proteome</keyword>
<dbReference type="Pfam" id="PF12852">
    <property type="entry name" value="Cupin_6"/>
    <property type="match status" value="1"/>
</dbReference>
<dbReference type="PROSITE" id="PS00041">
    <property type="entry name" value="HTH_ARAC_FAMILY_1"/>
    <property type="match status" value="2"/>
</dbReference>
<evidence type="ECO:0000256" key="3">
    <source>
        <dbReference type="ARBA" id="ARBA00023163"/>
    </source>
</evidence>
<dbReference type="PANTHER" id="PTHR46796">
    <property type="entry name" value="HTH-TYPE TRANSCRIPTIONAL ACTIVATOR RHAS-RELATED"/>
    <property type="match status" value="1"/>
</dbReference>
<dbReference type="Gene3D" id="1.10.10.60">
    <property type="entry name" value="Homeodomain-like"/>
    <property type="match status" value="2"/>
</dbReference>
<keyword evidence="3" id="KW-0804">Transcription</keyword>
<protein>
    <submittedName>
        <fullName evidence="5">AraC-like DNA-binding protein</fullName>
    </submittedName>
</protein>
<gene>
    <name evidence="5" type="ORF">J2S73_003103</name>
</gene>
<evidence type="ECO:0000313" key="6">
    <source>
        <dbReference type="Proteomes" id="UP001229244"/>
    </source>
</evidence>
<comment type="caution">
    <text evidence="5">The sequence shown here is derived from an EMBL/GenBank/DDBJ whole genome shotgun (WGS) entry which is preliminary data.</text>
</comment>
<dbReference type="InterPro" id="IPR050204">
    <property type="entry name" value="AraC_XylS_family_regulators"/>
</dbReference>
<name>A0AAE3VR46_9HYPH</name>
<dbReference type="InterPro" id="IPR018060">
    <property type="entry name" value="HTH_AraC"/>
</dbReference>
<reference evidence="5" key="1">
    <citation type="submission" date="2023-07" db="EMBL/GenBank/DDBJ databases">
        <title>Genomic Encyclopedia of Type Strains, Phase IV (KMG-IV): sequencing the most valuable type-strain genomes for metagenomic binning, comparative biology and taxonomic classification.</title>
        <authorList>
            <person name="Goeker M."/>
        </authorList>
    </citation>
    <scope>NUCLEOTIDE SEQUENCE</scope>
    <source>
        <strain evidence="5">DSM 21202</strain>
    </source>
</reference>
<dbReference type="InterPro" id="IPR032783">
    <property type="entry name" value="AraC_lig"/>
</dbReference>
<dbReference type="PROSITE" id="PS01124">
    <property type="entry name" value="HTH_ARAC_FAMILY_2"/>
    <property type="match status" value="1"/>
</dbReference>
<dbReference type="SUPFAM" id="SSF46689">
    <property type="entry name" value="Homeodomain-like"/>
    <property type="match status" value="2"/>
</dbReference>
<dbReference type="EMBL" id="JAUSUL010000003">
    <property type="protein sequence ID" value="MDQ0316627.1"/>
    <property type="molecule type" value="Genomic_DNA"/>
</dbReference>
<dbReference type="RefSeq" id="WP_306886510.1">
    <property type="nucleotide sequence ID" value="NZ_JAUSUL010000003.1"/>
</dbReference>
<evidence type="ECO:0000256" key="2">
    <source>
        <dbReference type="ARBA" id="ARBA00023125"/>
    </source>
</evidence>
<dbReference type="PANTHER" id="PTHR46796:SF7">
    <property type="entry name" value="ARAC FAMILY TRANSCRIPTIONAL REGULATOR"/>
    <property type="match status" value="1"/>
</dbReference>
<keyword evidence="2 5" id="KW-0238">DNA-binding</keyword>
<evidence type="ECO:0000256" key="1">
    <source>
        <dbReference type="ARBA" id="ARBA00023015"/>
    </source>
</evidence>
<evidence type="ECO:0000259" key="4">
    <source>
        <dbReference type="PROSITE" id="PS01124"/>
    </source>
</evidence>
<keyword evidence="1" id="KW-0805">Transcription regulation</keyword>
<dbReference type="GO" id="GO:0043565">
    <property type="term" value="F:sequence-specific DNA binding"/>
    <property type="evidence" value="ECO:0007669"/>
    <property type="project" value="InterPro"/>
</dbReference>
<dbReference type="GO" id="GO:0003700">
    <property type="term" value="F:DNA-binding transcription factor activity"/>
    <property type="evidence" value="ECO:0007669"/>
    <property type="project" value="InterPro"/>
</dbReference>
<dbReference type="Proteomes" id="UP001229244">
    <property type="component" value="Unassembled WGS sequence"/>
</dbReference>
<dbReference type="SMART" id="SM00342">
    <property type="entry name" value="HTH_ARAC"/>
    <property type="match status" value="1"/>
</dbReference>
<organism evidence="5 6">
    <name type="scientific">Amorphus orientalis</name>
    <dbReference type="NCBI Taxonomy" id="649198"/>
    <lineage>
        <taxon>Bacteria</taxon>
        <taxon>Pseudomonadati</taxon>
        <taxon>Pseudomonadota</taxon>
        <taxon>Alphaproteobacteria</taxon>
        <taxon>Hyphomicrobiales</taxon>
        <taxon>Amorphaceae</taxon>
        <taxon>Amorphus</taxon>
    </lineage>
</organism>
<dbReference type="InterPro" id="IPR018062">
    <property type="entry name" value="HTH_AraC-typ_CS"/>
</dbReference>
<feature type="domain" description="HTH araC/xylS-type" evidence="4">
    <location>
        <begin position="195"/>
        <end position="296"/>
    </location>
</feature>